<dbReference type="InterPro" id="IPR029056">
    <property type="entry name" value="Ribokinase-like"/>
</dbReference>
<feature type="domain" description="Carbohydrate kinase PfkB" evidence="4">
    <location>
        <begin position="4"/>
        <end position="262"/>
    </location>
</feature>
<proteinExistence type="inferred from homology"/>
<accession>A0A2K8KH72</accession>
<evidence type="ECO:0000256" key="3">
    <source>
        <dbReference type="ARBA" id="ARBA00022777"/>
    </source>
</evidence>
<name>A0A2K8KH72_9MOLU</name>
<evidence type="ECO:0000259" key="4">
    <source>
        <dbReference type="Pfam" id="PF00294"/>
    </source>
</evidence>
<sequence>MKSLSVGESLIDIIIRPDKDKIFNIIGGAALNYATIYAQSDDNTSTLLSNVGSDEHGKKIKSFLLKNKINLIPITVNDNFTIKAMVRTKSDKSVEFKFIYKNLDNFSKLSPIDIDEYDVISFTSAFYLWEENYFSNVYLSILRSAAAKKKTIVFDPNYRKDIWKSDANYYQRAQEFIKNADFLKLKDSDIDLLEKSADLLGVKVDIRSSIKTKAVLINTKENKQIEIYWNKDKINFEHQIINDIEDATGAGDILVSSFVNNIYGKVINKKAIIEAMNQALITVEKSLKNKGALGFLKDSYWEDDKIQF</sequence>
<keyword evidence="6" id="KW-1185">Reference proteome</keyword>
<dbReference type="InterPro" id="IPR011611">
    <property type="entry name" value="PfkB_dom"/>
</dbReference>
<evidence type="ECO:0000256" key="1">
    <source>
        <dbReference type="ARBA" id="ARBA00010688"/>
    </source>
</evidence>
<gene>
    <name evidence="5" type="primary">scrK</name>
    <name evidence="5" type="ORF">SCLAR_v1c07130</name>
</gene>
<dbReference type="Pfam" id="PF00294">
    <property type="entry name" value="PfkB"/>
    <property type="match status" value="1"/>
</dbReference>
<evidence type="ECO:0000256" key="2">
    <source>
        <dbReference type="ARBA" id="ARBA00022679"/>
    </source>
</evidence>
<organism evidence="5 6">
    <name type="scientific">Spiroplasma clarkii</name>
    <dbReference type="NCBI Taxonomy" id="2139"/>
    <lineage>
        <taxon>Bacteria</taxon>
        <taxon>Bacillati</taxon>
        <taxon>Mycoplasmatota</taxon>
        <taxon>Mollicutes</taxon>
        <taxon>Entomoplasmatales</taxon>
        <taxon>Spiroplasmataceae</taxon>
        <taxon>Spiroplasma</taxon>
    </lineage>
</organism>
<dbReference type="GO" id="GO:0016301">
    <property type="term" value="F:kinase activity"/>
    <property type="evidence" value="ECO:0007669"/>
    <property type="project" value="UniProtKB-KW"/>
</dbReference>
<dbReference type="SUPFAM" id="SSF53613">
    <property type="entry name" value="Ribokinase-like"/>
    <property type="match status" value="1"/>
</dbReference>
<dbReference type="AlphaFoldDB" id="A0A2K8KH72"/>
<dbReference type="PANTHER" id="PTHR43085:SF57">
    <property type="entry name" value="CARBOHYDRATE KINASE PFKB DOMAIN-CONTAINING PROTEIN"/>
    <property type="match status" value="1"/>
</dbReference>
<dbReference type="InterPro" id="IPR050306">
    <property type="entry name" value="PfkB_Carbo_kinase"/>
</dbReference>
<dbReference type="EMBL" id="CP024870">
    <property type="protein sequence ID" value="ATX71030.1"/>
    <property type="molecule type" value="Genomic_DNA"/>
</dbReference>
<dbReference type="Gene3D" id="3.40.1190.20">
    <property type="match status" value="1"/>
</dbReference>
<evidence type="ECO:0000313" key="6">
    <source>
        <dbReference type="Proteomes" id="UP000231179"/>
    </source>
</evidence>
<dbReference type="Proteomes" id="UP000231179">
    <property type="component" value="Chromosome"/>
</dbReference>
<protein>
    <submittedName>
        <fullName evidence="5">Fructokinase</fullName>
    </submittedName>
</protein>
<keyword evidence="2" id="KW-0808">Transferase</keyword>
<dbReference type="RefSeq" id="WP_100254572.1">
    <property type="nucleotide sequence ID" value="NZ_CP024870.1"/>
</dbReference>
<keyword evidence="3 5" id="KW-0418">Kinase</keyword>
<reference evidence="5 6" key="1">
    <citation type="submission" date="2017-11" db="EMBL/GenBank/DDBJ databases">
        <title>Complete genome sequence of Spiroplasma clarkii CN-5 (DSM 19994).</title>
        <authorList>
            <person name="Tsai Y.-M."/>
            <person name="Chang A."/>
            <person name="Lo W.-S."/>
            <person name="Kuo C.-H."/>
        </authorList>
    </citation>
    <scope>NUCLEOTIDE SEQUENCE [LARGE SCALE GENOMIC DNA]</scope>
    <source>
        <strain evidence="5 6">CN-5</strain>
    </source>
</reference>
<dbReference type="PANTHER" id="PTHR43085">
    <property type="entry name" value="HEXOKINASE FAMILY MEMBER"/>
    <property type="match status" value="1"/>
</dbReference>
<comment type="similarity">
    <text evidence="1">Belongs to the carbohydrate kinase PfkB family.</text>
</comment>
<evidence type="ECO:0000313" key="5">
    <source>
        <dbReference type="EMBL" id="ATX71030.1"/>
    </source>
</evidence>